<name>A0A177AK18_9PEZI</name>
<dbReference type="Proteomes" id="UP000077154">
    <property type="component" value="Unassembled WGS sequence"/>
</dbReference>
<evidence type="ECO:0000256" key="1">
    <source>
        <dbReference type="SAM" id="MobiDB-lite"/>
    </source>
</evidence>
<protein>
    <submittedName>
        <fullName evidence="2">Uncharacterized protein</fullName>
    </submittedName>
</protein>
<accession>A0A177AK18</accession>
<gene>
    <name evidence="2" type="ORF">VC83_00730</name>
</gene>
<dbReference type="EMBL" id="KV441387">
    <property type="protein sequence ID" value="OAF62429.1"/>
    <property type="molecule type" value="Genomic_DNA"/>
</dbReference>
<feature type="compositionally biased region" description="Low complexity" evidence="1">
    <location>
        <begin position="99"/>
        <end position="122"/>
    </location>
</feature>
<proteinExistence type="predicted"/>
<sequence>MMSQDMDWSPPFCLACDRQTGGNAYCGEDCRLAEYGGANTGSEASSPPSHQASISWPSKPSNNFYGPSGYDVTKRPSTSSSHPRPQTQPIYTRPVLTPSSSQSSLFSAQSSSSTSSEQVQLSDKARRELRGYASSFDQSRNHRRQSAS</sequence>
<dbReference type="VEuPathDB" id="FungiDB:GMDG_08624"/>
<dbReference type="InterPro" id="IPR024368">
    <property type="entry name" value="Ecl1/2/3"/>
</dbReference>
<feature type="compositionally biased region" description="Polar residues" evidence="1">
    <location>
        <begin position="40"/>
        <end position="65"/>
    </location>
</feature>
<reference evidence="2" key="1">
    <citation type="submission" date="2016-03" db="EMBL/GenBank/DDBJ databases">
        <title>Updated assembly of Pseudogymnoascus destructans, the fungus causing white-nose syndrome of bats.</title>
        <authorList>
            <person name="Palmer J.M."/>
            <person name="Drees K.P."/>
            <person name="Foster J.T."/>
            <person name="Lindner D.L."/>
        </authorList>
    </citation>
    <scope>NUCLEOTIDE SEQUENCE [LARGE SCALE GENOMIC DNA]</scope>
    <source>
        <strain evidence="2">20631-21</strain>
    </source>
</reference>
<dbReference type="RefSeq" id="XP_024327701.1">
    <property type="nucleotide sequence ID" value="XM_024464417.1"/>
</dbReference>
<evidence type="ECO:0000313" key="2">
    <source>
        <dbReference type="EMBL" id="OAF62429.1"/>
    </source>
</evidence>
<feature type="compositionally biased region" description="Polar residues" evidence="1">
    <location>
        <begin position="75"/>
        <end position="90"/>
    </location>
</feature>
<dbReference type="OrthoDB" id="2563506at2759"/>
<dbReference type="AlphaFoldDB" id="A0A177AK18"/>
<organism evidence="2">
    <name type="scientific">Pseudogymnoascus destructans</name>
    <dbReference type="NCBI Taxonomy" id="655981"/>
    <lineage>
        <taxon>Eukaryota</taxon>
        <taxon>Fungi</taxon>
        <taxon>Dikarya</taxon>
        <taxon>Ascomycota</taxon>
        <taxon>Pezizomycotina</taxon>
        <taxon>Leotiomycetes</taxon>
        <taxon>Thelebolales</taxon>
        <taxon>Thelebolaceae</taxon>
        <taxon>Pseudogymnoascus</taxon>
    </lineage>
</organism>
<dbReference type="Pfam" id="PF12855">
    <property type="entry name" value="Ecl1"/>
    <property type="match status" value="1"/>
</dbReference>
<dbReference type="GeneID" id="36283823"/>
<feature type="region of interest" description="Disordered" evidence="1">
    <location>
        <begin position="36"/>
        <end position="148"/>
    </location>
</feature>